<keyword evidence="2" id="KW-0539">Nucleus</keyword>
<feature type="domain" description="Tify" evidence="4">
    <location>
        <begin position="200"/>
        <end position="235"/>
    </location>
</feature>
<dbReference type="InterPro" id="IPR018467">
    <property type="entry name" value="CCT_CS"/>
</dbReference>
<dbReference type="EMBL" id="JBEDUW010000005">
    <property type="protein sequence ID" value="KAK9925726.1"/>
    <property type="molecule type" value="Genomic_DNA"/>
</dbReference>
<dbReference type="InterPro" id="IPR040390">
    <property type="entry name" value="TIFY/JAZ"/>
</dbReference>
<dbReference type="PANTHER" id="PTHR33077:SF125">
    <property type="entry name" value="PROTEIN TIFY"/>
    <property type="match status" value="1"/>
</dbReference>
<comment type="similarity">
    <text evidence="1 2">Belongs to the TIFY/JAZ family.</text>
</comment>
<gene>
    <name evidence="5" type="ORF">M0R45_022994</name>
</gene>
<comment type="caution">
    <text evidence="5">The sequence shown here is derived from an EMBL/GenBank/DDBJ whole genome shotgun (WGS) entry which is preliminary data.</text>
</comment>
<dbReference type="GO" id="GO:0009611">
    <property type="term" value="P:response to wounding"/>
    <property type="evidence" value="ECO:0007669"/>
    <property type="project" value="UniProtKB-UniRule"/>
</dbReference>
<protein>
    <recommendedName>
        <fullName evidence="2">Protein TIFY</fullName>
    </recommendedName>
    <alternativeName>
        <fullName evidence="2">Jasmonate ZIM domain-containing protein</fullName>
    </alternativeName>
</protein>
<organism evidence="5 6">
    <name type="scientific">Rubus argutus</name>
    <name type="common">Southern blackberry</name>
    <dbReference type="NCBI Taxonomy" id="59490"/>
    <lineage>
        <taxon>Eukaryota</taxon>
        <taxon>Viridiplantae</taxon>
        <taxon>Streptophyta</taxon>
        <taxon>Embryophyta</taxon>
        <taxon>Tracheophyta</taxon>
        <taxon>Spermatophyta</taxon>
        <taxon>Magnoliopsida</taxon>
        <taxon>eudicotyledons</taxon>
        <taxon>Gunneridae</taxon>
        <taxon>Pentapetalae</taxon>
        <taxon>rosids</taxon>
        <taxon>fabids</taxon>
        <taxon>Rosales</taxon>
        <taxon>Rosaceae</taxon>
        <taxon>Rosoideae</taxon>
        <taxon>Rosoideae incertae sedis</taxon>
        <taxon>Rubus</taxon>
    </lineage>
</organism>
<dbReference type="PROSITE" id="PS51320">
    <property type="entry name" value="TIFY"/>
    <property type="match status" value="1"/>
</dbReference>
<comment type="subcellular location">
    <subcellularLocation>
        <location evidence="2">Nucleus</location>
    </subcellularLocation>
</comment>
<dbReference type="GO" id="GO:0031347">
    <property type="term" value="P:regulation of defense response"/>
    <property type="evidence" value="ECO:0007669"/>
    <property type="project" value="UniProtKB-UniRule"/>
</dbReference>
<dbReference type="InterPro" id="IPR010399">
    <property type="entry name" value="Tify_dom"/>
</dbReference>
<dbReference type="Proteomes" id="UP001457282">
    <property type="component" value="Unassembled WGS sequence"/>
</dbReference>
<comment type="function">
    <text evidence="2">Repressor of jasmonate responses.</text>
</comment>
<feature type="region of interest" description="Disordered" evidence="3">
    <location>
        <begin position="361"/>
        <end position="396"/>
    </location>
</feature>
<dbReference type="Pfam" id="PF09425">
    <property type="entry name" value="Jas_motif"/>
    <property type="match status" value="1"/>
</dbReference>
<dbReference type="Pfam" id="PF06200">
    <property type="entry name" value="tify"/>
    <property type="match status" value="1"/>
</dbReference>
<keyword evidence="2" id="KW-1184">Jasmonic acid signaling pathway</keyword>
<dbReference type="AlphaFoldDB" id="A0AAW1WLQ6"/>
<comment type="domain">
    <text evidence="2">The jas domain is required for interaction with COI1.</text>
</comment>
<evidence type="ECO:0000256" key="2">
    <source>
        <dbReference type="RuleBase" id="RU369065"/>
    </source>
</evidence>
<accession>A0AAW1WLQ6</accession>
<reference evidence="5 6" key="1">
    <citation type="journal article" date="2023" name="G3 (Bethesda)">
        <title>A chromosome-length genome assembly and annotation of blackberry (Rubus argutus, cv. 'Hillquist').</title>
        <authorList>
            <person name="Bruna T."/>
            <person name="Aryal R."/>
            <person name="Dudchenko O."/>
            <person name="Sargent D.J."/>
            <person name="Mead D."/>
            <person name="Buti M."/>
            <person name="Cavallini A."/>
            <person name="Hytonen T."/>
            <person name="Andres J."/>
            <person name="Pham M."/>
            <person name="Weisz D."/>
            <person name="Mascagni F."/>
            <person name="Usai G."/>
            <person name="Natali L."/>
            <person name="Bassil N."/>
            <person name="Fernandez G.E."/>
            <person name="Lomsadze A."/>
            <person name="Armour M."/>
            <person name="Olukolu B."/>
            <person name="Poorten T."/>
            <person name="Britton C."/>
            <person name="Davik J."/>
            <person name="Ashrafi H."/>
            <person name="Aiden E.L."/>
            <person name="Borodovsky M."/>
            <person name="Worthington M."/>
        </authorList>
    </citation>
    <scope>NUCLEOTIDE SEQUENCE [LARGE SCALE GENOMIC DNA]</scope>
    <source>
        <strain evidence="5">PI 553951</strain>
    </source>
</reference>
<evidence type="ECO:0000259" key="4">
    <source>
        <dbReference type="PROSITE" id="PS51320"/>
    </source>
</evidence>
<evidence type="ECO:0000313" key="5">
    <source>
        <dbReference type="EMBL" id="KAK9925726.1"/>
    </source>
</evidence>
<evidence type="ECO:0000256" key="3">
    <source>
        <dbReference type="SAM" id="MobiDB-lite"/>
    </source>
</evidence>
<proteinExistence type="inferred from homology"/>
<sequence>MERNFLGLCSKKGYVTVKEEADDEPKTSVVPRSSSSGMQWSFSNKVSAFPQFLSFTVPQDDKPRQTVHDTSSFMTIPTADAFDSSQKSFSSVIQKNFTLDKQAENHYAMTVFPMQHLDTHSVQHPEEVKIYPGANQLNQIIPISLSTPVLQNHLAGQKNMVGSTINPQPLAGVPVQTPVSVLPSKSSVVGTTDLRNSSNSSGVPAQLTIFYAGSVNVYHDISPEKAQAIMVLAGNGSPPAHNKLPSTAQVQTPFPSPSTGDGFFGNQSRIASPISGLASPLSVMSHAGSRPGGAFSSNELDIVKPVATSASPINHSEPSKVVSSVQSVMTTFIPAVPVPQARKASLARFFEKRKERMTTTLPYNLSKKSPYGSTPGSEGVSFSFNSSGSCPPQAIN</sequence>
<dbReference type="GO" id="GO:2000022">
    <property type="term" value="P:regulation of jasmonic acid mediated signaling pathway"/>
    <property type="evidence" value="ECO:0007669"/>
    <property type="project" value="UniProtKB-UniRule"/>
</dbReference>
<dbReference type="PANTHER" id="PTHR33077">
    <property type="entry name" value="PROTEIN TIFY 4A-RELATED-RELATED"/>
    <property type="match status" value="1"/>
</dbReference>
<keyword evidence="6" id="KW-1185">Reference proteome</keyword>
<evidence type="ECO:0000313" key="6">
    <source>
        <dbReference type="Proteomes" id="UP001457282"/>
    </source>
</evidence>
<dbReference type="SMART" id="SM00979">
    <property type="entry name" value="TIFY"/>
    <property type="match status" value="1"/>
</dbReference>
<evidence type="ECO:0000256" key="1">
    <source>
        <dbReference type="ARBA" id="ARBA00008614"/>
    </source>
</evidence>
<name>A0AAW1WLQ6_RUBAR</name>
<dbReference type="GO" id="GO:0005634">
    <property type="term" value="C:nucleus"/>
    <property type="evidence" value="ECO:0007669"/>
    <property type="project" value="UniProtKB-SubCell"/>
</dbReference>